<dbReference type="PANTHER" id="PTHR43880:SF12">
    <property type="entry name" value="ALCOHOL DEHYDROGENASE CLASS-3"/>
    <property type="match status" value="1"/>
</dbReference>
<keyword evidence="10" id="KW-1185">Reference proteome</keyword>
<sequence length="383" mass="39370">MSIADALLDPVRAGRTAVAARAAILSEPGGRFVVEDVQLQQPRRDEVLVKVAGVGVCHTDVVCRGDFPVPLPIVLGHEGSGVVEAVGAGVTRVRPGDHVVLTFDSCGVCPNCARSTPSYCYNFMAENFGGVRVSDGSTPMSRKGDAVNARFFGQSSFASHLIAREQNTIVVSKAVPIELLGPLGCGIQTGAGSILNSLKVHQGDSVAIFGAGAVGLSAVMAAKIAGAAAIVVVEPNPSRRALALELGATAALDPTGDADVTASVKKAGPGGVSHALDTTGIPAVIGAALETLLPNGMLGLVGMPPPDASLPANILSMLVRGVGVKAYVEGDSDPEVFIPQLVQYHLDGRLPFDRLITRFSFDQINEAFDATTNGTAIKPVLIL</sequence>
<evidence type="ECO:0000256" key="3">
    <source>
        <dbReference type="ARBA" id="ARBA00022833"/>
    </source>
</evidence>
<evidence type="ECO:0000259" key="7">
    <source>
        <dbReference type="Pfam" id="PF00107"/>
    </source>
</evidence>
<evidence type="ECO:0000259" key="8">
    <source>
        <dbReference type="Pfam" id="PF08240"/>
    </source>
</evidence>
<dbReference type="RefSeq" id="WP_119781158.1">
    <property type="nucleotide sequence ID" value="NZ_QYUK01000011.1"/>
</dbReference>
<dbReference type="GO" id="GO:0008270">
    <property type="term" value="F:zinc ion binding"/>
    <property type="evidence" value="ECO:0007669"/>
    <property type="project" value="InterPro"/>
</dbReference>
<protein>
    <submittedName>
        <fullName evidence="9">NAD(P)-dependent alcohol dehydrogenase</fullName>
    </submittedName>
</protein>
<evidence type="ECO:0000256" key="2">
    <source>
        <dbReference type="ARBA" id="ARBA00022723"/>
    </source>
</evidence>
<dbReference type="Pfam" id="PF00107">
    <property type="entry name" value="ADH_zinc_N"/>
    <property type="match status" value="1"/>
</dbReference>
<evidence type="ECO:0000256" key="6">
    <source>
        <dbReference type="RuleBase" id="RU361277"/>
    </source>
</evidence>
<dbReference type="PANTHER" id="PTHR43880">
    <property type="entry name" value="ALCOHOL DEHYDROGENASE"/>
    <property type="match status" value="1"/>
</dbReference>
<dbReference type="Gene3D" id="3.90.180.10">
    <property type="entry name" value="Medium-chain alcohol dehydrogenases, catalytic domain"/>
    <property type="match status" value="1"/>
</dbReference>
<dbReference type="Gene3D" id="3.40.50.720">
    <property type="entry name" value="NAD(P)-binding Rossmann-like Domain"/>
    <property type="match status" value="1"/>
</dbReference>
<evidence type="ECO:0000313" key="10">
    <source>
        <dbReference type="Proteomes" id="UP000284605"/>
    </source>
</evidence>
<organism evidence="9 10">
    <name type="scientific">Oleomonas cavernae</name>
    <dbReference type="NCBI Taxonomy" id="2320859"/>
    <lineage>
        <taxon>Bacteria</taxon>
        <taxon>Pseudomonadati</taxon>
        <taxon>Pseudomonadota</taxon>
        <taxon>Alphaproteobacteria</taxon>
        <taxon>Acetobacterales</taxon>
        <taxon>Acetobacteraceae</taxon>
        <taxon>Oleomonas</taxon>
    </lineage>
</organism>
<keyword evidence="4" id="KW-0560">Oxidoreductase</keyword>
<feature type="domain" description="Alcohol dehydrogenase-like C-terminal" evidence="7">
    <location>
        <begin position="213"/>
        <end position="331"/>
    </location>
</feature>
<dbReference type="SUPFAM" id="SSF51735">
    <property type="entry name" value="NAD(P)-binding Rossmann-fold domains"/>
    <property type="match status" value="1"/>
</dbReference>
<dbReference type="Pfam" id="PF08240">
    <property type="entry name" value="ADH_N"/>
    <property type="match status" value="1"/>
</dbReference>
<comment type="caution">
    <text evidence="9">The sequence shown here is derived from an EMBL/GenBank/DDBJ whole genome shotgun (WGS) entry which is preliminary data.</text>
</comment>
<comment type="cofactor">
    <cofactor evidence="1 6">
        <name>Zn(2+)</name>
        <dbReference type="ChEBI" id="CHEBI:29105"/>
    </cofactor>
</comment>
<dbReference type="GO" id="GO:0046294">
    <property type="term" value="P:formaldehyde catabolic process"/>
    <property type="evidence" value="ECO:0007669"/>
    <property type="project" value="TreeGrafter"/>
</dbReference>
<dbReference type="FunFam" id="3.40.50.720:FF:000003">
    <property type="entry name" value="S-(hydroxymethyl)glutathione dehydrogenase"/>
    <property type="match status" value="1"/>
</dbReference>
<reference evidence="9 10" key="1">
    <citation type="submission" date="2018-09" db="EMBL/GenBank/DDBJ databases">
        <authorList>
            <person name="Zhu H."/>
        </authorList>
    </citation>
    <scope>NUCLEOTIDE SEQUENCE [LARGE SCALE GENOMIC DNA]</scope>
    <source>
        <strain evidence="9 10">K1W22B-8</strain>
    </source>
</reference>
<dbReference type="InterPro" id="IPR013149">
    <property type="entry name" value="ADH-like_C"/>
</dbReference>
<keyword evidence="2 6" id="KW-0479">Metal-binding</keyword>
<dbReference type="InterPro" id="IPR002328">
    <property type="entry name" value="ADH_Zn_CS"/>
</dbReference>
<dbReference type="AlphaFoldDB" id="A0A418WHL6"/>
<dbReference type="EMBL" id="QYUK01000011">
    <property type="protein sequence ID" value="RJF89389.1"/>
    <property type="molecule type" value="Genomic_DNA"/>
</dbReference>
<dbReference type="OrthoDB" id="9770544at2"/>
<dbReference type="PROSITE" id="PS00059">
    <property type="entry name" value="ADH_ZINC"/>
    <property type="match status" value="1"/>
</dbReference>
<dbReference type="SUPFAM" id="SSF50129">
    <property type="entry name" value="GroES-like"/>
    <property type="match status" value="1"/>
</dbReference>
<dbReference type="InterPro" id="IPR036291">
    <property type="entry name" value="NAD(P)-bd_dom_sf"/>
</dbReference>
<dbReference type="InterPro" id="IPR011032">
    <property type="entry name" value="GroES-like_sf"/>
</dbReference>
<evidence type="ECO:0000256" key="5">
    <source>
        <dbReference type="ARBA" id="ARBA00023027"/>
    </source>
</evidence>
<evidence type="ECO:0000256" key="4">
    <source>
        <dbReference type="ARBA" id="ARBA00023002"/>
    </source>
</evidence>
<comment type="similarity">
    <text evidence="6">Belongs to the zinc-containing alcohol dehydrogenase family.</text>
</comment>
<gene>
    <name evidence="9" type="ORF">D3874_22430</name>
</gene>
<keyword evidence="5" id="KW-0520">NAD</keyword>
<dbReference type="CDD" id="cd08278">
    <property type="entry name" value="benzyl_alcohol_DH"/>
    <property type="match status" value="1"/>
</dbReference>
<dbReference type="GO" id="GO:0005829">
    <property type="term" value="C:cytosol"/>
    <property type="evidence" value="ECO:0007669"/>
    <property type="project" value="TreeGrafter"/>
</dbReference>
<dbReference type="Proteomes" id="UP000284605">
    <property type="component" value="Unassembled WGS sequence"/>
</dbReference>
<name>A0A418WHL6_9PROT</name>
<accession>A0A418WHL6</accession>
<dbReference type="InterPro" id="IPR013154">
    <property type="entry name" value="ADH-like_N"/>
</dbReference>
<feature type="domain" description="Alcohol dehydrogenase-like N-terminal" evidence="8">
    <location>
        <begin position="44"/>
        <end position="130"/>
    </location>
</feature>
<proteinExistence type="inferred from homology"/>
<evidence type="ECO:0000256" key="1">
    <source>
        <dbReference type="ARBA" id="ARBA00001947"/>
    </source>
</evidence>
<keyword evidence="3 6" id="KW-0862">Zinc</keyword>
<dbReference type="GO" id="GO:0051903">
    <property type="term" value="F:S-(hydroxymethyl)glutathione dehydrogenase [NAD(P)+] activity"/>
    <property type="evidence" value="ECO:0007669"/>
    <property type="project" value="TreeGrafter"/>
</dbReference>
<evidence type="ECO:0000313" key="9">
    <source>
        <dbReference type="EMBL" id="RJF89389.1"/>
    </source>
</evidence>